<comment type="catalytic activity">
    <reaction evidence="8">
        <text>a ubiquinone + n Na(+)(in) + NADH + H(+) = a ubiquinol + n Na(+)(out) + NAD(+)</text>
        <dbReference type="Rhea" id="RHEA:47748"/>
        <dbReference type="Rhea" id="RHEA-COMP:9565"/>
        <dbReference type="Rhea" id="RHEA-COMP:9566"/>
        <dbReference type="ChEBI" id="CHEBI:15378"/>
        <dbReference type="ChEBI" id="CHEBI:16389"/>
        <dbReference type="ChEBI" id="CHEBI:17976"/>
        <dbReference type="ChEBI" id="CHEBI:29101"/>
        <dbReference type="ChEBI" id="CHEBI:57540"/>
        <dbReference type="ChEBI" id="CHEBI:57945"/>
        <dbReference type="EC" id="7.2.1.1"/>
    </reaction>
</comment>
<evidence type="ECO:0000256" key="5">
    <source>
        <dbReference type="ARBA" id="ARBA00023065"/>
    </source>
</evidence>
<organism evidence="12 13">
    <name type="scientific">Desulfuromonas acetoxidans (strain DSM 684 / 11070)</name>
    <dbReference type="NCBI Taxonomy" id="281689"/>
    <lineage>
        <taxon>Bacteria</taxon>
        <taxon>Pseudomonadati</taxon>
        <taxon>Thermodesulfobacteriota</taxon>
        <taxon>Desulfuromonadia</taxon>
        <taxon>Desulfuromonadales</taxon>
        <taxon>Desulfuromonadaceae</taxon>
        <taxon>Desulfuromonas</taxon>
    </lineage>
</organism>
<dbReference type="GO" id="GO:0016655">
    <property type="term" value="F:oxidoreductase activity, acting on NAD(P)H, quinone or similar compound as acceptor"/>
    <property type="evidence" value="ECO:0007669"/>
    <property type="project" value="UniProtKB-UniRule"/>
</dbReference>
<proteinExistence type="inferred from homology"/>
<evidence type="ECO:0000256" key="7">
    <source>
        <dbReference type="ARBA" id="ARBA00023201"/>
    </source>
</evidence>
<gene>
    <name evidence="8" type="primary">nqrA</name>
    <name evidence="12" type="ORF">Dace_3238</name>
</gene>
<keyword evidence="4 8" id="KW-0915">Sodium</keyword>
<evidence type="ECO:0000259" key="10">
    <source>
        <dbReference type="Pfam" id="PF11973"/>
    </source>
</evidence>
<dbReference type="InterPro" id="IPR056147">
    <property type="entry name" value="NQRA_N"/>
</dbReference>
<evidence type="ECO:0000256" key="6">
    <source>
        <dbReference type="ARBA" id="ARBA00023075"/>
    </source>
</evidence>
<reference evidence="12" key="2">
    <citation type="submission" date="2006-05" db="EMBL/GenBank/DDBJ databases">
        <title>Sequencing of the draft genome and assembly of Desulfuromonas acetoxidans DSM 684.</title>
        <authorList>
            <consortium name="US DOE Joint Genome Institute (JGI-PGF)"/>
            <person name="Copeland A."/>
            <person name="Lucas S."/>
            <person name="Lapidus A."/>
            <person name="Barry K."/>
            <person name="Detter J.C."/>
            <person name="Glavina del Rio T."/>
            <person name="Hammon N."/>
            <person name="Israni S."/>
            <person name="Dalin E."/>
            <person name="Tice H."/>
            <person name="Bruce D."/>
            <person name="Pitluck S."/>
            <person name="Richardson P."/>
        </authorList>
    </citation>
    <scope>NUCLEOTIDE SEQUENCE [LARGE SCALE GENOMIC DNA]</scope>
    <source>
        <strain evidence="12">DSM 684</strain>
    </source>
</reference>
<feature type="domain" description="NqrA N-terminal barrel-sandwich hybrid" evidence="9">
    <location>
        <begin position="2"/>
        <end position="94"/>
    </location>
</feature>
<dbReference type="EC" id="7.2.1.1" evidence="8"/>
<dbReference type="InterPro" id="IPR056148">
    <property type="entry name" value="NQRA_2nd"/>
</dbReference>
<dbReference type="GO" id="GO:0006814">
    <property type="term" value="P:sodium ion transport"/>
    <property type="evidence" value="ECO:0007669"/>
    <property type="project" value="UniProtKB-UniRule"/>
</dbReference>
<evidence type="ECO:0000256" key="1">
    <source>
        <dbReference type="ARBA" id="ARBA00022448"/>
    </source>
</evidence>
<name>Q1K3T1_DESA6</name>
<keyword evidence="5 8" id="KW-0406">Ion transport</keyword>
<dbReference type="HAMAP" id="MF_00425">
    <property type="entry name" value="NqrA"/>
    <property type="match status" value="1"/>
</dbReference>
<dbReference type="AlphaFoldDB" id="Q1K3T1"/>
<accession>Q1K3T1</accession>
<keyword evidence="2 8" id="KW-1278">Translocase</keyword>
<keyword evidence="1 8" id="KW-0813">Transport</keyword>
<evidence type="ECO:0000256" key="4">
    <source>
        <dbReference type="ARBA" id="ARBA00023053"/>
    </source>
</evidence>
<dbReference type="PANTHER" id="PTHR37839:SF1">
    <property type="entry name" value="NA(+)-TRANSLOCATING NADH-QUINONE REDUCTASE SUBUNIT A"/>
    <property type="match status" value="1"/>
</dbReference>
<keyword evidence="3 8" id="KW-0520">NAD</keyword>
<comment type="similarity">
    <text evidence="8">Belongs to the NqrA family.</text>
</comment>
<feature type="domain" description="NqrA second alpha/beta" evidence="11">
    <location>
        <begin position="113"/>
        <end position="255"/>
    </location>
</feature>
<dbReference type="Pfam" id="PF24836">
    <property type="entry name" value="NQRA_2nd"/>
    <property type="match status" value="1"/>
</dbReference>
<evidence type="ECO:0000256" key="2">
    <source>
        <dbReference type="ARBA" id="ARBA00022967"/>
    </source>
</evidence>
<dbReference type="EMBL" id="AAEW02000001">
    <property type="protein sequence ID" value="EAT17372.1"/>
    <property type="molecule type" value="Genomic_DNA"/>
</dbReference>
<dbReference type="Pfam" id="PF05896">
    <property type="entry name" value="NQRA_N"/>
    <property type="match status" value="1"/>
</dbReference>
<dbReference type="PANTHER" id="PTHR37839">
    <property type="entry name" value="NA(+)-TRANSLOCATING NADH-QUINONE REDUCTASE SUBUNIT A"/>
    <property type="match status" value="1"/>
</dbReference>
<evidence type="ECO:0000259" key="11">
    <source>
        <dbReference type="Pfam" id="PF24836"/>
    </source>
</evidence>
<dbReference type="OrthoDB" id="9774536at2"/>
<keyword evidence="13" id="KW-1185">Reference proteome</keyword>
<dbReference type="Pfam" id="PF11973">
    <property type="entry name" value="NQRA_SLBB"/>
    <property type="match status" value="1"/>
</dbReference>
<dbReference type="NCBIfam" id="TIGR01936">
    <property type="entry name" value="nqrA"/>
    <property type="match status" value="1"/>
</dbReference>
<evidence type="ECO:0000256" key="8">
    <source>
        <dbReference type="HAMAP-Rule" id="MF_00425"/>
    </source>
</evidence>
<comment type="caution">
    <text evidence="12">The sequence shown here is derived from an EMBL/GenBank/DDBJ whole genome shotgun (WGS) entry which is preliminary data.</text>
</comment>
<protein>
    <recommendedName>
        <fullName evidence="8">Na(+)-translocating NADH-quinone reductase subunit A</fullName>
        <shortName evidence="8">Na(+)-NQR subunit A</shortName>
        <shortName evidence="8">Na(+)-translocating NQR subunit A</shortName>
        <ecNumber evidence="8">7.2.1.1</ecNumber>
    </recommendedName>
    <alternativeName>
        <fullName evidence="8">NQR complex subunit A</fullName>
    </alternativeName>
    <alternativeName>
        <fullName evidence="8">NQR-1 subunit A</fullName>
    </alternativeName>
</protein>
<dbReference type="NCBIfam" id="NF003759">
    <property type="entry name" value="PRK05352.1-2"/>
    <property type="match status" value="1"/>
</dbReference>
<evidence type="ECO:0000259" key="9">
    <source>
        <dbReference type="Pfam" id="PF05896"/>
    </source>
</evidence>
<feature type="domain" description="Na(+)-translocating NADH-quinone reductase subunit A C-terminal" evidence="10">
    <location>
        <begin position="260"/>
        <end position="309"/>
    </location>
</feature>
<comment type="subunit">
    <text evidence="8">Composed of six subunits; NqrA, NqrB, NqrC, NqrD, NqrE and NqrF.</text>
</comment>
<evidence type="ECO:0000313" key="13">
    <source>
        <dbReference type="Proteomes" id="UP000005695"/>
    </source>
</evidence>
<keyword evidence="6 8" id="KW-0830">Ubiquinone</keyword>
<evidence type="ECO:0000256" key="3">
    <source>
        <dbReference type="ARBA" id="ARBA00023027"/>
    </source>
</evidence>
<dbReference type="RefSeq" id="WP_005997680.1">
    <property type="nucleotide sequence ID" value="NZ_AAEW02000001.1"/>
</dbReference>
<comment type="function">
    <text evidence="8">NQR complex catalyzes the reduction of ubiquinone-1 to ubiquinol by two successive reactions, coupled with the transport of Na(+) ions from the cytoplasm to the periplasm. NqrA to NqrE are probably involved in the second step, the conversion of ubisemiquinone to ubiquinol.</text>
</comment>
<evidence type="ECO:0000313" key="12">
    <source>
        <dbReference type="EMBL" id="EAT17372.1"/>
    </source>
</evidence>
<sequence>MIKINKGLDLPITGSPEQSISDGPAVKTVAVLGPDYVGMKPSMSVKVGDQVKLGQELFADKKTEGVIYTAPGCGKVVAVNRGYRRVLQSVVIELNGDDAETFASYKEEELAGLDREKVVTNLVKSGLWTALRTRPYSKVPAIDSTPASIFVAAMDTNPLCAKAELIIKEEEQAFANGLKVLTRLTDGSVYVCQKPNAVLPKVDGTRTEEFDGPHPAGLAGTHIHFLDPVNEHKMVWTINYQDVIAFGKFFVTGQLPLDRVIALGGPGVKSPRLIRTRMGASLDELLAGELNAGNQRVVSGSVLHGTTAEGPLAFLGRYHLQVSVLPEKREREFLASLTAGGDRFSLKRVFLSAFTGGPSAPMNTSQYGRKGNILSIGSFEKVMPLEILPNFLLRSLAAGDTDQAQLLGCLELDEEDLALCTYACSGKNDYGVMLREALTTIEKEG</sequence>
<dbReference type="InterPro" id="IPR008703">
    <property type="entry name" value="NqrA"/>
</dbReference>
<dbReference type="Proteomes" id="UP000005695">
    <property type="component" value="Unassembled WGS sequence"/>
</dbReference>
<dbReference type="InterPro" id="IPR022615">
    <property type="entry name" value="NqrA_C_domain"/>
</dbReference>
<reference evidence="12" key="1">
    <citation type="submission" date="2006-05" db="EMBL/GenBank/DDBJ databases">
        <title>Annotation of the draft genome assembly of Desulfuromonas acetoxidans DSM 684.</title>
        <authorList>
            <consortium name="US DOE Joint Genome Institute (JGI-ORNL)"/>
            <person name="Larimer F."/>
            <person name="Land M."/>
            <person name="Hauser L."/>
        </authorList>
    </citation>
    <scope>NUCLEOTIDE SEQUENCE [LARGE SCALE GENOMIC DNA]</scope>
    <source>
        <strain evidence="12">DSM 684</strain>
    </source>
</reference>
<keyword evidence="7 8" id="KW-0739">Sodium transport</keyword>